<reference evidence="3" key="1">
    <citation type="submission" date="2022-11" db="EMBL/GenBank/DDBJ databases">
        <title>Chromosomal genome sequence assembly and mating type (MAT) locus characterization of the leprose asexual lichenized fungus Lepraria neglecta (Nyl.) Erichsen.</title>
        <authorList>
            <person name="Allen J.L."/>
            <person name="Pfeffer B."/>
        </authorList>
    </citation>
    <scope>NUCLEOTIDE SEQUENCE</scope>
    <source>
        <strain evidence="3">Allen 5258</strain>
    </source>
</reference>
<comment type="caution">
    <text evidence="3">The sequence shown here is derived from an EMBL/GenBank/DDBJ whole genome shotgun (WGS) entry which is preliminary data.</text>
</comment>
<protein>
    <recommendedName>
        <fullName evidence="2">SnoaL-like domain-containing protein</fullName>
    </recommendedName>
</protein>
<keyword evidence="1" id="KW-0732">Signal</keyword>
<dbReference type="Pfam" id="PF13577">
    <property type="entry name" value="SnoaL_4"/>
    <property type="match status" value="1"/>
</dbReference>
<dbReference type="Gene3D" id="3.10.450.50">
    <property type="match status" value="1"/>
</dbReference>
<evidence type="ECO:0000313" key="4">
    <source>
        <dbReference type="Proteomes" id="UP001276659"/>
    </source>
</evidence>
<dbReference type="EMBL" id="JASNWA010000010">
    <property type="protein sequence ID" value="KAK3168750.1"/>
    <property type="molecule type" value="Genomic_DNA"/>
</dbReference>
<dbReference type="SUPFAM" id="SSF54427">
    <property type="entry name" value="NTF2-like"/>
    <property type="match status" value="1"/>
</dbReference>
<evidence type="ECO:0000256" key="1">
    <source>
        <dbReference type="SAM" id="SignalP"/>
    </source>
</evidence>
<dbReference type="AlphaFoldDB" id="A0AAD9Z029"/>
<feature type="domain" description="SnoaL-like" evidence="2">
    <location>
        <begin position="28"/>
        <end position="150"/>
    </location>
</feature>
<feature type="chain" id="PRO_5041933382" description="SnoaL-like domain-containing protein" evidence="1">
    <location>
        <begin position="17"/>
        <end position="238"/>
    </location>
</feature>
<organism evidence="3 4">
    <name type="scientific">Lepraria neglecta</name>
    <dbReference type="NCBI Taxonomy" id="209136"/>
    <lineage>
        <taxon>Eukaryota</taxon>
        <taxon>Fungi</taxon>
        <taxon>Dikarya</taxon>
        <taxon>Ascomycota</taxon>
        <taxon>Pezizomycotina</taxon>
        <taxon>Lecanoromycetes</taxon>
        <taxon>OSLEUM clade</taxon>
        <taxon>Lecanoromycetidae</taxon>
        <taxon>Lecanorales</taxon>
        <taxon>Lecanorineae</taxon>
        <taxon>Stereocaulaceae</taxon>
        <taxon>Lepraria</taxon>
    </lineage>
</organism>
<gene>
    <name evidence="3" type="ORF">OEA41_005198</name>
</gene>
<keyword evidence="4" id="KW-1185">Reference proteome</keyword>
<sequence length="238" mass="26610">MHFKNFSLSLILPALAILPSATVFAKASADVQIKNTLAKYSLSVDSKNYTILPELFSEDAPLASPPPTGNFYRIPAIIGFLTPALENTLTQHSYGTQFIDVVSEEATAITYLTATFVGTGPKAGMGLVNYEKYLDMLVYTPERWRVTNRTLMFPPILIICKLTTHKITPCGKFDPLSGEIFGRREMVLASPHYRLADDAIEHVRSDCERWYVERSANCICKTSERSFIDVVVPHNRTL</sequence>
<proteinExistence type="predicted"/>
<dbReference type="Proteomes" id="UP001276659">
    <property type="component" value="Unassembled WGS sequence"/>
</dbReference>
<accession>A0AAD9Z029</accession>
<feature type="signal peptide" evidence="1">
    <location>
        <begin position="1"/>
        <end position="16"/>
    </location>
</feature>
<dbReference type="InterPro" id="IPR032710">
    <property type="entry name" value="NTF2-like_dom_sf"/>
</dbReference>
<evidence type="ECO:0000259" key="2">
    <source>
        <dbReference type="Pfam" id="PF13577"/>
    </source>
</evidence>
<dbReference type="InterPro" id="IPR037401">
    <property type="entry name" value="SnoaL-like"/>
</dbReference>
<evidence type="ECO:0000313" key="3">
    <source>
        <dbReference type="EMBL" id="KAK3168750.1"/>
    </source>
</evidence>
<name>A0AAD9Z029_9LECA</name>